<feature type="chain" id="PRO_5002932625" description="YdgH/BhsA/McbA-like domain-containing protein" evidence="2">
    <location>
        <begin position="28"/>
        <end position="83"/>
    </location>
</feature>
<sequence>MMVFYMFKKPVLFATLLSGVMAFSTNADDKIILKHISVSSVSASPTVLEDAIADIARKYNASSWKVTSMRIDNNSTATAVLYK</sequence>
<gene>
    <name evidence="4" type="ORF">ECs0341</name>
</gene>
<evidence type="ECO:0000256" key="2">
    <source>
        <dbReference type="SAM" id="SignalP"/>
    </source>
</evidence>
<keyword evidence="1 2" id="KW-0732">Signal</keyword>
<evidence type="ECO:0000256" key="1">
    <source>
        <dbReference type="ARBA" id="ARBA00022729"/>
    </source>
</evidence>
<dbReference type="Gene3D" id="3.30.1660.10">
    <property type="entry name" value="Flavin-binding protein dodecin"/>
    <property type="match status" value="1"/>
</dbReference>
<evidence type="ECO:0000313" key="4">
    <source>
        <dbReference type="EMBL" id="ACI70837.1"/>
    </source>
</evidence>
<organism evidence="4">
    <name type="scientific">Escherichia coli</name>
    <dbReference type="NCBI Taxonomy" id="562"/>
    <lineage>
        <taxon>Bacteria</taxon>
        <taxon>Pseudomonadati</taxon>
        <taxon>Pseudomonadota</taxon>
        <taxon>Gammaproteobacteria</taxon>
        <taxon>Enterobacterales</taxon>
        <taxon>Enterobacteriaceae</taxon>
        <taxon>Escherichia</taxon>
    </lineage>
</organism>
<dbReference type="InterPro" id="IPR036275">
    <property type="entry name" value="YdgH-like_sf"/>
</dbReference>
<evidence type="ECO:0000259" key="3">
    <source>
        <dbReference type="Pfam" id="PF07338"/>
    </source>
</evidence>
<dbReference type="NCBIfam" id="NF040474">
    <property type="entry name" value="peri_RclB"/>
    <property type="match status" value="1"/>
</dbReference>
<dbReference type="SUPFAM" id="SSF159871">
    <property type="entry name" value="YdgH-like"/>
    <property type="match status" value="1"/>
</dbReference>
<proteinExistence type="predicted"/>
<dbReference type="InterPro" id="IPR047841">
    <property type="entry name" value="RclB-like"/>
</dbReference>
<name>C3TNI5_ECOLX</name>
<dbReference type="EMBL" id="EU905723">
    <property type="protein sequence ID" value="ACI70837.1"/>
    <property type="molecule type" value="Genomic_DNA"/>
</dbReference>
<accession>C3TNI5</accession>
<dbReference type="Pfam" id="PF07338">
    <property type="entry name" value="YdgH_BhsA-like"/>
    <property type="match status" value="1"/>
</dbReference>
<dbReference type="InterPro" id="IPR025543">
    <property type="entry name" value="Dodecin-like"/>
</dbReference>
<feature type="domain" description="YdgH/BhsA/McbA-like" evidence="3">
    <location>
        <begin position="35"/>
        <end position="83"/>
    </location>
</feature>
<reference evidence="4" key="1">
    <citation type="journal article" date="2009" name="Proc. Natl. Acad. Sci. U.S.A.">
        <title>A precise reconstruction of the emergence and constrained radiations of Escherichia coli O157 portrayed by backbone concatenomic analysis.</title>
        <authorList>
            <person name="Leopold S.R."/>
            <person name="Magrini V."/>
            <person name="Holt N.J."/>
            <person name="Shaikh N."/>
            <person name="Mardis E.R."/>
            <person name="Cagno J."/>
            <person name="Ogura Y."/>
            <person name="Iguchi A."/>
            <person name="Hayashi T."/>
            <person name="Mellmann A."/>
            <person name="Karch H."/>
            <person name="Besser T.E."/>
            <person name="Sawyer S.A."/>
            <person name="Whittam T.S."/>
            <person name="Tarr P.I."/>
        </authorList>
    </citation>
    <scope>NUCLEOTIDE SEQUENCE</scope>
    <source>
        <strain evidence="4">TB182A</strain>
    </source>
</reference>
<dbReference type="InterPro" id="IPR010854">
    <property type="entry name" value="YdgH/BhsA/McbA-like_dom"/>
</dbReference>
<protein>
    <recommendedName>
        <fullName evidence="3">YdgH/BhsA/McbA-like domain-containing protein</fullName>
    </recommendedName>
</protein>
<dbReference type="AlphaFoldDB" id="C3TNI5"/>
<feature type="signal peptide" evidence="2">
    <location>
        <begin position="1"/>
        <end position="27"/>
    </location>
</feature>